<evidence type="ECO:0008006" key="3">
    <source>
        <dbReference type="Google" id="ProtNLM"/>
    </source>
</evidence>
<comment type="caution">
    <text evidence="1">The sequence shown here is derived from an EMBL/GenBank/DDBJ whole genome shotgun (WGS) entry which is preliminary data.</text>
</comment>
<reference evidence="2" key="1">
    <citation type="journal article" date="2019" name="Int. J. Syst. Evol. Microbiol.">
        <title>The Global Catalogue of Microorganisms (GCM) 10K type strain sequencing project: providing services to taxonomists for standard genome sequencing and annotation.</title>
        <authorList>
            <consortium name="The Broad Institute Genomics Platform"/>
            <consortium name="The Broad Institute Genome Sequencing Center for Infectious Disease"/>
            <person name="Wu L."/>
            <person name="Ma J."/>
        </authorList>
    </citation>
    <scope>NUCLEOTIDE SEQUENCE [LARGE SCALE GENOMIC DNA]</scope>
    <source>
        <strain evidence="2">CGMCC 1.15407</strain>
    </source>
</reference>
<gene>
    <name evidence="1" type="ORF">GCM10011339_43210</name>
</gene>
<organism evidence="1 2">
    <name type="scientific">Echinicola rosea</name>
    <dbReference type="NCBI Taxonomy" id="1807691"/>
    <lineage>
        <taxon>Bacteria</taxon>
        <taxon>Pseudomonadati</taxon>
        <taxon>Bacteroidota</taxon>
        <taxon>Cytophagia</taxon>
        <taxon>Cytophagales</taxon>
        <taxon>Cyclobacteriaceae</taxon>
        <taxon>Echinicola</taxon>
    </lineage>
</organism>
<protein>
    <recommendedName>
        <fullName evidence="3">Lipocalin-like domain-containing protein</fullName>
    </recommendedName>
</protein>
<accession>A0ABQ1VCG5</accession>
<evidence type="ECO:0000313" key="1">
    <source>
        <dbReference type="EMBL" id="GGF50019.1"/>
    </source>
</evidence>
<dbReference type="Proteomes" id="UP000647339">
    <property type="component" value="Unassembled WGS sequence"/>
</dbReference>
<name>A0ABQ1VCG5_9BACT</name>
<proteinExistence type="predicted"/>
<keyword evidence="2" id="KW-1185">Reference proteome</keyword>
<evidence type="ECO:0000313" key="2">
    <source>
        <dbReference type="Proteomes" id="UP000647339"/>
    </source>
</evidence>
<dbReference type="EMBL" id="BMIU01000033">
    <property type="protein sequence ID" value="GGF50019.1"/>
    <property type="molecule type" value="Genomic_DNA"/>
</dbReference>
<sequence length="159" mass="18471">MYIGVFVLLFGGVITLMANDESPDRKLIGKWEEVMWKYEKLDSSEEGPFDSFHINDQLKQEISLELVIHKAETWEIRPDGALLLHKKDGSSEELHWRLKGRGHVLKLFGHGDSLEHYQIQKLTEDTMEIHFNSDLQARGIIKMIFKKSKNQTHASKIQQ</sequence>